<dbReference type="EnsemblMetazoa" id="HelroT171004">
    <property type="protein sequence ID" value="HelroP171004"/>
    <property type="gene ID" value="HelroG171004"/>
</dbReference>
<dbReference type="EMBL" id="AMQM01003739">
    <property type="status" value="NOT_ANNOTATED_CDS"/>
    <property type="molecule type" value="Genomic_DNA"/>
</dbReference>
<dbReference type="STRING" id="6412.T1F3P3"/>
<dbReference type="EMBL" id="KB096275">
    <property type="protein sequence ID" value="ESO06968.1"/>
    <property type="molecule type" value="Genomic_DNA"/>
</dbReference>
<dbReference type="GeneID" id="20203442"/>
<organism evidence="2 3">
    <name type="scientific">Helobdella robusta</name>
    <name type="common">Californian leech</name>
    <dbReference type="NCBI Taxonomy" id="6412"/>
    <lineage>
        <taxon>Eukaryota</taxon>
        <taxon>Metazoa</taxon>
        <taxon>Spiralia</taxon>
        <taxon>Lophotrochozoa</taxon>
        <taxon>Annelida</taxon>
        <taxon>Clitellata</taxon>
        <taxon>Hirudinea</taxon>
        <taxon>Rhynchobdellida</taxon>
        <taxon>Glossiphoniidae</taxon>
        <taxon>Helobdella</taxon>
    </lineage>
</organism>
<dbReference type="CTD" id="20203442"/>
<name>T1F3P3_HELRO</name>
<reference evidence="3" key="1">
    <citation type="submission" date="2012-12" db="EMBL/GenBank/DDBJ databases">
        <authorList>
            <person name="Hellsten U."/>
            <person name="Grimwood J."/>
            <person name="Chapman J.A."/>
            <person name="Shapiro H."/>
            <person name="Aerts A."/>
            <person name="Otillar R.P."/>
            <person name="Terry A.Y."/>
            <person name="Boore J.L."/>
            <person name="Simakov O."/>
            <person name="Marletaz F."/>
            <person name="Cho S.-J."/>
            <person name="Edsinger-Gonzales E."/>
            <person name="Havlak P."/>
            <person name="Kuo D.-H."/>
            <person name="Larsson T."/>
            <person name="Lv J."/>
            <person name="Arendt D."/>
            <person name="Savage R."/>
            <person name="Osoegawa K."/>
            <person name="de Jong P."/>
            <person name="Lindberg D.R."/>
            <person name="Seaver E.C."/>
            <person name="Weisblat D.A."/>
            <person name="Putnam N.H."/>
            <person name="Grigoriev I.V."/>
            <person name="Rokhsar D.S."/>
        </authorList>
    </citation>
    <scope>NUCLEOTIDE SEQUENCE</scope>
</reference>
<reference evidence="2" key="3">
    <citation type="submission" date="2015-06" db="UniProtKB">
        <authorList>
            <consortium name="EnsemblMetazoa"/>
        </authorList>
    </citation>
    <scope>IDENTIFICATION</scope>
</reference>
<evidence type="ECO:0000313" key="2">
    <source>
        <dbReference type="EnsemblMetazoa" id="HelroP171004"/>
    </source>
</evidence>
<accession>T1F3P3</accession>
<protein>
    <submittedName>
        <fullName evidence="1 2">Uncharacterized protein</fullName>
    </submittedName>
</protein>
<dbReference type="KEGG" id="hro:HELRODRAFT_171004"/>
<gene>
    <name evidence="2" type="primary">20203442</name>
    <name evidence="1" type="ORF">HELRODRAFT_171004</name>
</gene>
<keyword evidence="3" id="KW-1185">Reference proteome</keyword>
<dbReference type="RefSeq" id="XP_009015064.1">
    <property type="nucleotide sequence ID" value="XM_009016816.1"/>
</dbReference>
<proteinExistence type="predicted"/>
<dbReference type="HOGENOM" id="CLU_558115_0_0_1"/>
<evidence type="ECO:0000313" key="1">
    <source>
        <dbReference type="EMBL" id="ESO06968.1"/>
    </source>
</evidence>
<reference evidence="1 3" key="2">
    <citation type="journal article" date="2013" name="Nature">
        <title>Insights into bilaterian evolution from three spiralian genomes.</title>
        <authorList>
            <person name="Simakov O."/>
            <person name="Marletaz F."/>
            <person name="Cho S.J."/>
            <person name="Edsinger-Gonzales E."/>
            <person name="Havlak P."/>
            <person name="Hellsten U."/>
            <person name="Kuo D.H."/>
            <person name="Larsson T."/>
            <person name="Lv J."/>
            <person name="Arendt D."/>
            <person name="Savage R."/>
            <person name="Osoegawa K."/>
            <person name="de Jong P."/>
            <person name="Grimwood J."/>
            <person name="Chapman J.A."/>
            <person name="Shapiro H."/>
            <person name="Aerts A."/>
            <person name="Otillar R.P."/>
            <person name="Terry A.Y."/>
            <person name="Boore J.L."/>
            <person name="Grigoriev I.V."/>
            <person name="Lindberg D.R."/>
            <person name="Seaver E.C."/>
            <person name="Weisblat D.A."/>
            <person name="Putnam N.H."/>
            <person name="Rokhsar D.S."/>
        </authorList>
    </citation>
    <scope>NUCLEOTIDE SEQUENCE</scope>
</reference>
<dbReference type="Proteomes" id="UP000015101">
    <property type="component" value="Unassembled WGS sequence"/>
</dbReference>
<dbReference type="InParanoid" id="T1F3P3"/>
<evidence type="ECO:0000313" key="3">
    <source>
        <dbReference type="Proteomes" id="UP000015101"/>
    </source>
</evidence>
<dbReference type="AlphaFoldDB" id="T1F3P3"/>
<sequence length="489" mass="53345">MTYNSTSDRVNGLLASLDPMNSTILQINSLVVDFNNTDYFNIPERLIDYELKLNNYQQLTENYTASLSVIKSIDVTTLATNIGDYPYISMPATNSTLVGLIANESLIFKIGEDAFNSLNNYNTFVKSTDDVLNGFRGRVGAANQSMLSSENQLNIIDPQLKSISLPYINNIIINDIARQKAVTDAVLVLADDLFTTNFYVNASKKLVEDGAKYVSELRDKYNLKIQVFSPTGNRTTAANSAKTQAQTISTNVDAYCAKISSLKNTISANMMNLSSVKLQMDKPLLTQNNSLLDGIITRNIDTYVSQVAASVNTILSITPSADAVNNVARTADSSASIAATLSSSINSAVNVSQQSKTKVEALQNSLTALTDKERLTTMCLNDVKRITDSINAAILTVNTKANSTALSAQLTKDNLTLTSNTTNPVKQTFQNLSTSTDNSLRSLDLTQDQITALLNGQNKNTQTLADVNNRLYTKKSDFDRLDKANFLPN</sequence>